<dbReference type="GO" id="GO:0046654">
    <property type="term" value="P:tetrahydrofolate biosynthetic process"/>
    <property type="evidence" value="ECO:0007669"/>
    <property type="project" value="UniProtKB-UniPathway"/>
</dbReference>
<evidence type="ECO:0000256" key="4">
    <source>
        <dbReference type="ARBA" id="ARBA00016218"/>
    </source>
</evidence>
<reference evidence="15" key="1">
    <citation type="submission" date="2012-06" db="EMBL/GenBank/DDBJ databases">
        <title>Complete sequence of chromosome of Desulfomonile tiedjei DSM 6799.</title>
        <authorList>
            <person name="Lucas S."/>
            <person name="Copeland A."/>
            <person name="Lapidus A."/>
            <person name="Glavina del Rio T."/>
            <person name="Dalin E."/>
            <person name="Tice H."/>
            <person name="Bruce D."/>
            <person name="Goodwin L."/>
            <person name="Pitluck S."/>
            <person name="Peters L."/>
            <person name="Ovchinnikova G."/>
            <person name="Zeytun A."/>
            <person name="Lu M."/>
            <person name="Kyrpides N."/>
            <person name="Mavromatis K."/>
            <person name="Ivanova N."/>
            <person name="Brettin T."/>
            <person name="Detter J.C."/>
            <person name="Han C."/>
            <person name="Larimer F."/>
            <person name="Land M."/>
            <person name="Hauser L."/>
            <person name="Markowitz V."/>
            <person name="Cheng J.-F."/>
            <person name="Hugenholtz P."/>
            <person name="Woyke T."/>
            <person name="Wu D."/>
            <person name="Spring S."/>
            <person name="Schroeder M."/>
            <person name="Brambilla E."/>
            <person name="Klenk H.-P."/>
            <person name="Eisen J.A."/>
        </authorList>
    </citation>
    <scope>NUCLEOTIDE SEQUENCE [LARGE SCALE GENOMIC DNA]</scope>
    <source>
        <strain evidence="15">ATCC 49306 / DSM 6799 / DCB-1</strain>
    </source>
</reference>
<gene>
    <name evidence="14" type="ordered locus">Desti_3074</name>
</gene>
<dbReference type="NCBIfam" id="TIGR01498">
    <property type="entry name" value="folK"/>
    <property type="match status" value="1"/>
</dbReference>
<comment type="pathway">
    <text evidence="1">Cofactor biosynthesis; tetrahydrofolate biosynthesis; 2-amino-4-hydroxy-6-hydroxymethyl-7,8-dihydropteridine diphosphate from 7,8-dihydroneopterin triphosphate: step 4/4.</text>
</comment>
<comment type="function">
    <text evidence="10">Catalyzes the transfer of pyrophosphate from adenosine triphosphate (ATP) to 6-hydroxymethyl-7,8-dihydropterin, an enzymatic step in folate biosynthesis pathway.</text>
</comment>
<dbReference type="HOGENOM" id="CLU_097916_1_2_7"/>
<comment type="similarity">
    <text evidence="2">Belongs to the HPPK family.</text>
</comment>
<dbReference type="STRING" id="706587.Desti_3074"/>
<dbReference type="OrthoDB" id="9808041at2"/>
<dbReference type="InterPro" id="IPR000550">
    <property type="entry name" value="Hppk"/>
</dbReference>
<dbReference type="Proteomes" id="UP000006055">
    <property type="component" value="Chromosome"/>
</dbReference>
<dbReference type="EMBL" id="CP003360">
    <property type="protein sequence ID" value="AFM25736.1"/>
    <property type="molecule type" value="Genomic_DNA"/>
</dbReference>
<keyword evidence="8" id="KW-0067">ATP-binding</keyword>
<keyword evidence="7 14" id="KW-0418">Kinase</keyword>
<feature type="domain" description="7,8-dihydro-6-hydroxymethylpterin-pyrophosphokinase" evidence="13">
    <location>
        <begin position="6"/>
        <end position="136"/>
    </location>
</feature>
<dbReference type="Gene3D" id="3.30.70.560">
    <property type="entry name" value="7,8-Dihydro-6-hydroxymethylpterin-pyrophosphokinase HPPK"/>
    <property type="match status" value="1"/>
</dbReference>
<dbReference type="EC" id="2.7.6.3" evidence="3"/>
<dbReference type="InterPro" id="IPR035907">
    <property type="entry name" value="Hppk_sf"/>
</dbReference>
<dbReference type="PANTHER" id="PTHR43071:SF1">
    <property type="entry name" value="2-AMINO-4-HYDROXY-6-HYDROXYMETHYLDIHYDROPTERIDINE PYROPHOSPHOKINASE"/>
    <property type="match status" value="1"/>
</dbReference>
<keyword evidence="6" id="KW-0547">Nucleotide-binding</keyword>
<evidence type="ECO:0000256" key="1">
    <source>
        <dbReference type="ARBA" id="ARBA00005051"/>
    </source>
</evidence>
<evidence type="ECO:0000256" key="10">
    <source>
        <dbReference type="ARBA" id="ARBA00029409"/>
    </source>
</evidence>
<dbReference type="SUPFAM" id="SSF55083">
    <property type="entry name" value="6-hydroxymethyl-7,8-dihydropterin pyrophosphokinase, HPPK"/>
    <property type="match status" value="1"/>
</dbReference>
<dbReference type="CDD" id="cd00483">
    <property type="entry name" value="HPPK"/>
    <property type="match status" value="1"/>
</dbReference>
<evidence type="ECO:0000256" key="9">
    <source>
        <dbReference type="ARBA" id="ARBA00022909"/>
    </source>
</evidence>
<evidence type="ECO:0000256" key="11">
    <source>
        <dbReference type="ARBA" id="ARBA00029766"/>
    </source>
</evidence>
<dbReference type="PATRIC" id="fig|706587.4.peg.3496"/>
<evidence type="ECO:0000256" key="8">
    <source>
        <dbReference type="ARBA" id="ARBA00022840"/>
    </source>
</evidence>
<dbReference type="KEGG" id="dti:Desti_3074"/>
<evidence type="ECO:0000256" key="12">
    <source>
        <dbReference type="ARBA" id="ARBA00033413"/>
    </source>
</evidence>
<keyword evidence="9" id="KW-0289">Folate biosynthesis</keyword>
<evidence type="ECO:0000313" key="14">
    <source>
        <dbReference type="EMBL" id="AFM25736.1"/>
    </source>
</evidence>
<dbReference type="AlphaFoldDB" id="I4C845"/>
<dbReference type="PANTHER" id="PTHR43071">
    <property type="entry name" value="2-AMINO-4-HYDROXY-6-HYDROXYMETHYLDIHYDROPTERIDINE PYROPHOSPHOKINASE"/>
    <property type="match status" value="1"/>
</dbReference>
<dbReference type="RefSeq" id="WP_014810873.1">
    <property type="nucleotide sequence ID" value="NC_018025.1"/>
</dbReference>
<dbReference type="Pfam" id="PF01288">
    <property type="entry name" value="HPPK"/>
    <property type="match status" value="1"/>
</dbReference>
<dbReference type="GO" id="GO:0046656">
    <property type="term" value="P:folic acid biosynthetic process"/>
    <property type="evidence" value="ECO:0007669"/>
    <property type="project" value="UniProtKB-KW"/>
</dbReference>
<evidence type="ECO:0000256" key="3">
    <source>
        <dbReference type="ARBA" id="ARBA00013253"/>
    </source>
</evidence>
<evidence type="ECO:0000259" key="13">
    <source>
        <dbReference type="Pfam" id="PF01288"/>
    </source>
</evidence>
<dbReference type="GO" id="GO:0003848">
    <property type="term" value="F:2-amino-4-hydroxy-6-hydroxymethyldihydropteridine diphosphokinase activity"/>
    <property type="evidence" value="ECO:0007669"/>
    <property type="project" value="UniProtKB-EC"/>
</dbReference>
<evidence type="ECO:0000256" key="6">
    <source>
        <dbReference type="ARBA" id="ARBA00022741"/>
    </source>
</evidence>
<dbReference type="GO" id="GO:0016301">
    <property type="term" value="F:kinase activity"/>
    <property type="evidence" value="ECO:0007669"/>
    <property type="project" value="UniProtKB-KW"/>
</dbReference>
<dbReference type="GO" id="GO:0005524">
    <property type="term" value="F:ATP binding"/>
    <property type="evidence" value="ECO:0007669"/>
    <property type="project" value="UniProtKB-KW"/>
</dbReference>
<dbReference type="eggNOG" id="COG0801">
    <property type="taxonomic scope" value="Bacteria"/>
</dbReference>
<evidence type="ECO:0000256" key="5">
    <source>
        <dbReference type="ARBA" id="ARBA00022679"/>
    </source>
</evidence>
<accession>I4C845</accession>
<sequence length="172" mass="19370">MTDKVYIGFGSNLGIRELKFEEALHELNRAHGIAIKTYSRLYETDPVDLSDDGPKFLNAVIELETSLSPRELMESLKAVEIKLGKSPRHRSDQSRHIDLDLLLYGDLVIREDNLNIPHPRMHKRGFVLVPLAEIAPETVHPVSKLTIRELAAFIAPEELGTIRALGAESNRQ</sequence>
<keyword evidence="15" id="KW-1185">Reference proteome</keyword>
<dbReference type="UniPathway" id="UPA00077">
    <property type="reaction ID" value="UER00155"/>
</dbReference>
<keyword evidence="5" id="KW-0808">Transferase</keyword>
<evidence type="ECO:0000256" key="2">
    <source>
        <dbReference type="ARBA" id="ARBA00005810"/>
    </source>
</evidence>
<evidence type="ECO:0000256" key="7">
    <source>
        <dbReference type="ARBA" id="ARBA00022777"/>
    </source>
</evidence>
<name>I4C845_DESTA</name>
<protein>
    <recommendedName>
        <fullName evidence="4">2-amino-4-hydroxy-6-hydroxymethyldihydropteridine pyrophosphokinase</fullName>
        <ecNumber evidence="3">2.7.6.3</ecNumber>
    </recommendedName>
    <alternativeName>
        <fullName evidence="11">6-hydroxymethyl-7,8-dihydropterin pyrophosphokinase</fullName>
    </alternativeName>
    <alternativeName>
        <fullName evidence="12">7,8-dihydro-6-hydroxymethylpterin-pyrophosphokinase</fullName>
    </alternativeName>
</protein>
<evidence type="ECO:0000313" key="15">
    <source>
        <dbReference type="Proteomes" id="UP000006055"/>
    </source>
</evidence>
<organism evidence="14 15">
    <name type="scientific">Desulfomonile tiedjei (strain ATCC 49306 / DSM 6799 / DCB-1)</name>
    <dbReference type="NCBI Taxonomy" id="706587"/>
    <lineage>
        <taxon>Bacteria</taxon>
        <taxon>Pseudomonadati</taxon>
        <taxon>Thermodesulfobacteriota</taxon>
        <taxon>Desulfomonilia</taxon>
        <taxon>Desulfomonilales</taxon>
        <taxon>Desulfomonilaceae</taxon>
        <taxon>Desulfomonile</taxon>
    </lineage>
</organism>
<proteinExistence type="inferred from homology"/>